<dbReference type="PROSITE" id="PS50109">
    <property type="entry name" value="HIS_KIN"/>
    <property type="match status" value="1"/>
</dbReference>
<dbReference type="InterPro" id="IPR003594">
    <property type="entry name" value="HATPase_dom"/>
</dbReference>
<feature type="transmembrane region" description="Helical" evidence="13">
    <location>
        <begin position="422"/>
        <end position="442"/>
    </location>
</feature>
<dbReference type="Pfam" id="PF12860">
    <property type="entry name" value="PAS_7"/>
    <property type="match status" value="1"/>
</dbReference>
<feature type="domain" description="Histidine kinase" evidence="14">
    <location>
        <begin position="823"/>
        <end position="1037"/>
    </location>
</feature>
<keyword evidence="9 13" id="KW-1133">Transmembrane helix</keyword>
<evidence type="ECO:0000313" key="17">
    <source>
        <dbReference type="Proteomes" id="UP001589813"/>
    </source>
</evidence>
<dbReference type="Proteomes" id="UP001589813">
    <property type="component" value="Unassembled WGS sequence"/>
</dbReference>
<comment type="similarity">
    <text evidence="3">Belongs to the sodium:solute symporter (SSF) (TC 2.A.21) family.</text>
</comment>
<evidence type="ECO:0000259" key="15">
    <source>
        <dbReference type="PROSITE" id="PS50110"/>
    </source>
</evidence>
<dbReference type="InterPro" id="IPR001734">
    <property type="entry name" value="Na/solute_symporter"/>
</dbReference>
<dbReference type="PROSITE" id="PS50283">
    <property type="entry name" value="NA_SOLUT_SYMP_3"/>
    <property type="match status" value="1"/>
</dbReference>
<comment type="catalytic activity">
    <reaction evidence="1">
        <text>ATP + protein L-histidine = ADP + protein N-phospho-L-histidine.</text>
        <dbReference type="EC" id="2.7.13.3"/>
    </reaction>
</comment>
<dbReference type="SUPFAM" id="SSF52172">
    <property type="entry name" value="CheY-like"/>
    <property type="match status" value="1"/>
</dbReference>
<dbReference type="CDD" id="cd00156">
    <property type="entry name" value="REC"/>
    <property type="match status" value="1"/>
</dbReference>
<dbReference type="Pfam" id="PF00072">
    <property type="entry name" value="Response_reg"/>
    <property type="match status" value="1"/>
</dbReference>
<dbReference type="InterPro" id="IPR003661">
    <property type="entry name" value="HisK_dim/P_dom"/>
</dbReference>
<dbReference type="EC" id="2.7.13.3" evidence="4"/>
<feature type="domain" description="Response regulatory" evidence="15">
    <location>
        <begin position="1059"/>
        <end position="1175"/>
    </location>
</feature>
<dbReference type="InterPro" id="IPR005467">
    <property type="entry name" value="His_kinase_dom"/>
</dbReference>
<sequence>MEPVTSEMILSQGSIGIGSIAALSLLYLLVLYSVGRLGRRFTGKHPLAPWVFSFALAIYCTSWAFYGVTAQAAVNGWWIPPTYIGSLLLFWFGFGLISRIAMVCRRLRITSVADFIATRYGHSRLLAVITTLIVLMAVIPYIALQLQAVSTSINALVGTDTLIGTGKATLWYQDTGLYVSLWLAVFAMLFVGRSAKAHQPNPGLMTAIAFESLVKLLALLAVGCFVVFGLFDGFTDIFAKAALSNDVATLQSQGAPVSVYWIHVLLGFAATLCLPRQFHVSFVEIQHLRHLKHARWIFPGYLLLMSLFTLPVALAGTLLLGHHASIDLVVLQLPLSANRTDMALLAYLGGFSAATSMVIVATVVLGIMITNDLLTPLIYRQQQKPADGKPWIRMVTLRRLSMLSVLMLGYLYYLLIGTETGLAQLGLMAFALIAQLAPALILGLSSRRVNRQGALAGLLSGAMLWAYILLLPELSRAGLLNWDWLNHGPFGLSALAPNALLGGQFDLISLGVVVSLSINTLMLLVVSQLSQTRLTEYLESARFFRQSKPQPAHPSPPLTVQDCYLLVRRFAGEREARLLLQRHFKNSTPQLDARAPQGLQQSAERTLAAVVGGASMRLLLNAAGKNSQLPLESVARFVDEASQVYLFNQALLRATIDNISMGISVVDADLRLIAWNQRYLQMFAYPVGLIEVGRPVADLIRYNAERGWFHDTAVPDAAQISAEIEKRLNFLRQGSSYRFQRRQRDGRVFEMQGHPLPGGGFVTTYSDVSSFIAVQQQLEASNSTLEQRVMSRTSELELLNQQLAAAKQQLEEHTASKNRFFAAASHDLLQPFNAAALFCGLIREKSTDVQVQQLARDLAASLNSAEELLASILELTKLDAGVIKAQKAPVSVGSLLDQIGREAGLLSAGKPIQFRYRPSRLWVDTDIRLLRRVVQNLVANALRYTHQGKILLGCRRTQLHGAPALRIEVWDTGIGISPDEQQRIFLEFQQGKQADNQGLGIGLAISQRISDLLQHPLTLRSEPGKGSCFAVTLPLCTAAATAAPVLAPREQQVSFSGKTILLLDNDPQLSGAVAALLRSWDCQVLVAQQPAQALHWLSAGHQVDLLLFDYHLDQGATGVEVAMQLQQHYALQVPVLIHSADQQQQTRDHALNNGFHFMLKPLKPASLRRLLQRLLR</sequence>
<dbReference type="Gene3D" id="1.20.1730.10">
    <property type="entry name" value="Sodium/glucose cotransporter"/>
    <property type="match status" value="1"/>
</dbReference>
<organism evidence="16 17">
    <name type="scientific">Rheinheimera tilapiae</name>
    <dbReference type="NCBI Taxonomy" id="875043"/>
    <lineage>
        <taxon>Bacteria</taxon>
        <taxon>Pseudomonadati</taxon>
        <taxon>Pseudomonadota</taxon>
        <taxon>Gammaproteobacteria</taxon>
        <taxon>Chromatiales</taxon>
        <taxon>Chromatiaceae</taxon>
        <taxon>Rheinheimera</taxon>
    </lineage>
</organism>
<dbReference type="CDD" id="cd00130">
    <property type="entry name" value="PAS"/>
    <property type="match status" value="1"/>
</dbReference>
<dbReference type="InterPro" id="IPR011006">
    <property type="entry name" value="CheY-like_superfamily"/>
</dbReference>
<feature type="transmembrane region" description="Helical" evidence="13">
    <location>
        <begin position="78"/>
        <end position="104"/>
    </location>
</feature>
<dbReference type="Gene3D" id="3.30.565.10">
    <property type="entry name" value="Histidine kinase-like ATPase, C-terminal domain"/>
    <property type="match status" value="1"/>
</dbReference>
<keyword evidence="5 11" id="KW-0597">Phosphoprotein</keyword>
<dbReference type="SUPFAM" id="SSF55874">
    <property type="entry name" value="ATPase domain of HSP90 chaperone/DNA topoisomerase II/histidine kinase"/>
    <property type="match status" value="1"/>
</dbReference>
<dbReference type="InterPro" id="IPR001789">
    <property type="entry name" value="Sig_transdc_resp-reg_receiver"/>
</dbReference>
<dbReference type="InterPro" id="IPR035965">
    <property type="entry name" value="PAS-like_dom_sf"/>
</dbReference>
<protein>
    <recommendedName>
        <fullName evidence="4">histidine kinase</fullName>
        <ecNumber evidence="4">2.7.13.3</ecNumber>
    </recommendedName>
</protein>
<dbReference type="Gene3D" id="3.30.450.20">
    <property type="entry name" value="PAS domain"/>
    <property type="match status" value="1"/>
</dbReference>
<dbReference type="PROSITE" id="PS50110">
    <property type="entry name" value="RESPONSE_REGULATORY"/>
    <property type="match status" value="1"/>
</dbReference>
<dbReference type="InterPro" id="IPR004358">
    <property type="entry name" value="Sig_transdc_His_kin-like_C"/>
</dbReference>
<keyword evidence="10 13" id="KW-0472">Membrane</keyword>
<evidence type="ECO:0000256" key="10">
    <source>
        <dbReference type="ARBA" id="ARBA00023136"/>
    </source>
</evidence>
<evidence type="ECO:0000256" key="12">
    <source>
        <dbReference type="SAM" id="Coils"/>
    </source>
</evidence>
<evidence type="ECO:0000256" key="6">
    <source>
        <dbReference type="ARBA" id="ARBA00022679"/>
    </source>
</evidence>
<feature type="transmembrane region" description="Helical" evidence="13">
    <location>
        <begin position="125"/>
        <end position="144"/>
    </location>
</feature>
<dbReference type="SUPFAM" id="SSF55785">
    <property type="entry name" value="PYP-like sensor domain (PAS domain)"/>
    <property type="match status" value="1"/>
</dbReference>
<evidence type="ECO:0000256" key="2">
    <source>
        <dbReference type="ARBA" id="ARBA00004141"/>
    </source>
</evidence>
<feature type="transmembrane region" description="Helical" evidence="13">
    <location>
        <begin position="344"/>
        <end position="374"/>
    </location>
</feature>
<dbReference type="Gene3D" id="3.40.50.2300">
    <property type="match status" value="1"/>
</dbReference>
<keyword evidence="12" id="KW-0175">Coiled coil</keyword>
<evidence type="ECO:0000256" key="13">
    <source>
        <dbReference type="SAM" id="Phobius"/>
    </source>
</evidence>
<proteinExistence type="inferred from homology"/>
<evidence type="ECO:0000259" key="14">
    <source>
        <dbReference type="PROSITE" id="PS50109"/>
    </source>
</evidence>
<dbReference type="SUPFAM" id="SSF47384">
    <property type="entry name" value="Homodimeric domain of signal transducing histidine kinase"/>
    <property type="match status" value="1"/>
</dbReference>
<comment type="subcellular location">
    <subcellularLocation>
        <location evidence="2">Membrane</location>
        <topology evidence="2">Multi-pass membrane protein</topology>
    </subcellularLocation>
</comment>
<keyword evidence="7 13" id="KW-0812">Transmembrane</keyword>
<comment type="caution">
    <text evidence="16">The sequence shown here is derived from an EMBL/GenBank/DDBJ whole genome shotgun (WGS) entry which is preliminary data.</text>
</comment>
<feature type="coiled-coil region" evidence="12">
    <location>
        <begin position="789"/>
        <end position="816"/>
    </location>
</feature>
<evidence type="ECO:0000256" key="4">
    <source>
        <dbReference type="ARBA" id="ARBA00012438"/>
    </source>
</evidence>
<dbReference type="InterPro" id="IPR036890">
    <property type="entry name" value="HATPase_C_sf"/>
</dbReference>
<feature type="transmembrane region" description="Helical" evidence="13">
    <location>
        <begin position="395"/>
        <end position="416"/>
    </location>
</feature>
<dbReference type="SMART" id="SM00388">
    <property type="entry name" value="HisKA"/>
    <property type="match status" value="1"/>
</dbReference>
<feature type="transmembrane region" description="Helical" evidence="13">
    <location>
        <begin position="296"/>
        <end position="324"/>
    </location>
</feature>
<dbReference type="InterPro" id="IPR038377">
    <property type="entry name" value="Na/Glc_symporter_sf"/>
</dbReference>
<dbReference type="Gene3D" id="1.10.287.130">
    <property type="match status" value="1"/>
</dbReference>
<gene>
    <name evidence="16" type="ORF">ACFFJP_13220</name>
</gene>
<dbReference type="Pfam" id="PF00512">
    <property type="entry name" value="HisKA"/>
    <property type="match status" value="1"/>
</dbReference>
<dbReference type="SMART" id="SM00387">
    <property type="entry name" value="HATPase_c"/>
    <property type="match status" value="1"/>
</dbReference>
<dbReference type="PANTHER" id="PTHR43047:SF9">
    <property type="entry name" value="HISTIDINE KINASE"/>
    <property type="match status" value="1"/>
</dbReference>
<dbReference type="PRINTS" id="PR00344">
    <property type="entry name" value="BCTRLSENSOR"/>
</dbReference>
<dbReference type="InterPro" id="IPR036097">
    <property type="entry name" value="HisK_dim/P_sf"/>
</dbReference>
<name>A0ABV6BEE6_9GAMM</name>
<keyword evidence="8" id="KW-0418">Kinase</keyword>
<accession>A0ABV6BEE6</accession>
<evidence type="ECO:0000256" key="9">
    <source>
        <dbReference type="ARBA" id="ARBA00022989"/>
    </source>
</evidence>
<evidence type="ECO:0000256" key="1">
    <source>
        <dbReference type="ARBA" id="ARBA00000085"/>
    </source>
</evidence>
<reference evidence="16 17" key="1">
    <citation type="submission" date="2024-09" db="EMBL/GenBank/DDBJ databases">
        <authorList>
            <person name="Sun Q."/>
            <person name="Mori K."/>
        </authorList>
    </citation>
    <scope>NUCLEOTIDE SEQUENCE [LARGE SCALE GENOMIC DNA]</scope>
    <source>
        <strain evidence="16 17">KCTC 23315</strain>
    </source>
</reference>
<dbReference type="Pfam" id="PF02518">
    <property type="entry name" value="HATPase_c"/>
    <property type="match status" value="1"/>
</dbReference>
<dbReference type="CDD" id="cd00082">
    <property type="entry name" value="HisKA"/>
    <property type="match status" value="1"/>
</dbReference>
<keyword evidence="6" id="KW-0808">Transferase</keyword>
<feature type="transmembrane region" description="Helical" evidence="13">
    <location>
        <begin position="213"/>
        <end position="234"/>
    </location>
</feature>
<dbReference type="InterPro" id="IPR000014">
    <property type="entry name" value="PAS"/>
</dbReference>
<dbReference type="EMBL" id="JBHLXP010000003">
    <property type="protein sequence ID" value="MFC0049251.1"/>
    <property type="molecule type" value="Genomic_DNA"/>
</dbReference>
<feature type="transmembrane region" description="Helical" evidence="13">
    <location>
        <begin position="254"/>
        <end position="275"/>
    </location>
</feature>
<dbReference type="RefSeq" id="WP_377244753.1">
    <property type="nucleotide sequence ID" value="NZ_JBHLXP010000003.1"/>
</dbReference>
<dbReference type="SMART" id="SM00448">
    <property type="entry name" value="REC"/>
    <property type="match status" value="1"/>
</dbReference>
<evidence type="ECO:0000256" key="5">
    <source>
        <dbReference type="ARBA" id="ARBA00022553"/>
    </source>
</evidence>
<feature type="transmembrane region" description="Helical" evidence="13">
    <location>
        <begin position="454"/>
        <end position="472"/>
    </location>
</feature>
<feature type="transmembrane region" description="Helical" evidence="13">
    <location>
        <begin position="175"/>
        <end position="192"/>
    </location>
</feature>
<keyword evidence="17" id="KW-1185">Reference proteome</keyword>
<evidence type="ECO:0000256" key="3">
    <source>
        <dbReference type="ARBA" id="ARBA00006434"/>
    </source>
</evidence>
<feature type="transmembrane region" description="Helical" evidence="13">
    <location>
        <begin position="15"/>
        <end position="35"/>
    </location>
</feature>
<feature type="transmembrane region" description="Helical" evidence="13">
    <location>
        <begin position="47"/>
        <end position="66"/>
    </location>
</feature>
<evidence type="ECO:0000313" key="16">
    <source>
        <dbReference type="EMBL" id="MFC0049251.1"/>
    </source>
</evidence>
<evidence type="ECO:0000256" key="11">
    <source>
        <dbReference type="PROSITE-ProRule" id="PRU00169"/>
    </source>
</evidence>
<dbReference type="PANTHER" id="PTHR43047">
    <property type="entry name" value="TWO-COMPONENT HISTIDINE PROTEIN KINASE"/>
    <property type="match status" value="1"/>
</dbReference>
<evidence type="ECO:0000256" key="7">
    <source>
        <dbReference type="ARBA" id="ARBA00022692"/>
    </source>
</evidence>
<feature type="modified residue" description="4-aspartylphosphate" evidence="11">
    <location>
        <position position="1109"/>
    </location>
</feature>
<evidence type="ECO:0000256" key="8">
    <source>
        <dbReference type="ARBA" id="ARBA00022777"/>
    </source>
</evidence>